<protein>
    <recommendedName>
        <fullName evidence="3">HEAT repeat domain-containing protein</fullName>
    </recommendedName>
</protein>
<accession>Q0FNG2</accession>
<dbReference type="Proteomes" id="UP000006230">
    <property type="component" value="Unassembled WGS sequence"/>
</dbReference>
<organism evidence="1 2">
    <name type="scientific">Salipiger bermudensis (strain DSM 26914 / JCM 13377 / KCTC 12554 / HTCC2601)</name>
    <name type="common">Pelagibaca bermudensis</name>
    <dbReference type="NCBI Taxonomy" id="314265"/>
    <lineage>
        <taxon>Bacteria</taxon>
        <taxon>Pseudomonadati</taxon>
        <taxon>Pseudomonadota</taxon>
        <taxon>Alphaproteobacteria</taxon>
        <taxon>Rhodobacterales</taxon>
        <taxon>Roseobacteraceae</taxon>
        <taxon>Salipiger</taxon>
    </lineage>
</organism>
<dbReference type="HOGENOM" id="CLU_205363_0_0_5"/>
<evidence type="ECO:0000313" key="1">
    <source>
        <dbReference type="EMBL" id="EAU45782.1"/>
    </source>
</evidence>
<evidence type="ECO:0000313" key="2">
    <source>
        <dbReference type="Proteomes" id="UP000006230"/>
    </source>
</evidence>
<keyword evidence="2" id="KW-1185">Reference proteome</keyword>
<proteinExistence type="predicted"/>
<reference evidence="1 2" key="1">
    <citation type="journal article" date="2010" name="J. Bacteriol.">
        <title>Genome sequences of Pelagibaca bermudensis HTCC2601T and Maritimibacter alkaliphilus HTCC2654T, the type strains of two marine Roseobacter genera.</title>
        <authorList>
            <person name="Thrash J.C."/>
            <person name="Cho J.C."/>
            <person name="Ferriera S."/>
            <person name="Johnson J."/>
            <person name="Vergin K.L."/>
            <person name="Giovannoni S.J."/>
        </authorList>
    </citation>
    <scope>NUCLEOTIDE SEQUENCE [LARGE SCALE GENOMIC DNA]</scope>
    <source>
        <strain evidence="2">DSM 26914 / JCM 13377 / KCTC 12554 / HTCC2601</strain>
    </source>
</reference>
<evidence type="ECO:0008006" key="3">
    <source>
        <dbReference type="Google" id="ProtNLM"/>
    </source>
</evidence>
<dbReference type="STRING" id="314265.R2601_10774"/>
<comment type="caution">
    <text evidence="1">The sequence shown here is derived from an EMBL/GenBank/DDBJ whole genome shotgun (WGS) entry which is preliminary data.</text>
</comment>
<dbReference type="eggNOG" id="ENOG502ZJMW">
    <property type="taxonomic scope" value="Bacteria"/>
</dbReference>
<sequence>MPPSDMPNVIRRLTADRKLSGLVSRIHRDLHSNDPARRSQGALALKRLGFPE</sequence>
<name>Q0FNG2_SALBH</name>
<dbReference type="EMBL" id="AATQ01000022">
    <property type="protein sequence ID" value="EAU45782.1"/>
    <property type="molecule type" value="Genomic_DNA"/>
</dbReference>
<dbReference type="AlphaFoldDB" id="Q0FNG2"/>
<gene>
    <name evidence="1" type="ORF">R2601_10774</name>
</gene>